<gene>
    <name evidence="3" type="ordered locus">Sta7437_1262</name>
</gene>
<evidence type="ECO:0000256" key="1">
    <source>
        <dbReference type="SAM" id="Phobius"/>
    </source>
</evidence>
<dbReference type="InterPro" id="IPR013320">
    <property type="entry name" value="ConA-like_dom_sf"/>
</dbReference>
<feature type="transmembrane region" description="Helical" evidence="1">
    <location>
        <begin position="21"/>
        <end position="43"/>
    </location>
</feature>
<feature type="transmembrane region" description="Helical" evidence="1">
    <location>
        <begin position="94"/>
        <end position="118"/>
    </location>
</feature>
<keyword evidence="1" id="KW-0812">Transmembrane</keyword>
<keyword evidence="1" id="KW-0472">Membrane</keyword>
<dbReference type="STRING" id="111780.Sta7437_1262"/>
<protein>
    <submittedName>
        <fullName evidence="3">VanZ family protein</fullName>
    </submittedName>
</protein>
<feature type="transmembrane region" description="Helical" evidence="1">
    <location>
        <begin position="68"/>
        <end position="87"/>
    </location>
</feature>
<proteinExistence type="predicted"/>
<feature type="domain" description="VanZ-like" evidence="2">
    <location>
        <begin position="39"/>
        <end position="145"/>
    </location>
</feature>
<feature type="transmembrane region" description="Helical" evidence="1">
    <location>
        <begin position="439"/>
        <end position="460"/>
    </location>
</feature>
<dbReference type="InterPro" id="IPR006976">
    <property type="entry name" value="VanZ-like"/>
</dbReference>
<evidence type="ECO:0000313" key="3">
    <source>
        <dbReference type="EMBL" id="AFZ34832.1"/>
    </source>
</evidence>
<keyword evidence="4" id="KW-1185">Reference proteome</keyword>
<name>K9XT35_STAC7</name>
<organism evidence="3 4">
    <name type="scientific">Stanieria cyanosphaera (strain ATCC 29371 / PCC 7437)</name>
    <dbReference type="NCBI Taxonomy" id="111780"/>
    <lineage>
        <taxon>Bacteria</taxon>
        <taxon>Bacillati</taxon>
        <taxon>Cyanobacteriota</taxon>
        <taxon>Cyanophyceae</taxon>
        <taxon>Pleurocapsales</taxon>
        <taxon>Dermocarpellaceae</taxon>
        <taxon>Stanieria</taxon>
    </lineage>
</organism>
<evidence type="ECO:0000313" key="4">
    <source>
        <dbReference type="Proteomes" id="UP000010473"/>
    </source>
</evidence>
<dbReference type="AlphaFoldDB" id="K9XT35"/>
<dbReference type="eggNOG" id="COG4767">
    <property type="taxonomic scope" value="Bacteria"/>
</dbReference>
<dbReference type="Gene3D" id="2.60.120.200">
    <property type="match status" value="1"/>
</dbReference>
<dbReference type="Proteomes" id="UP000010473">
    <property type="component" value="Chromosome"/>
</dbReference>
<evidence type="ECO:0000259" key="2">
    <source>
        <dbReference type="Pfam" id="PF04892"/>
    </source>
</evidence>
<feature type="transmembrane region" description="Helical" evidence="1">
    <location>
        <begin position="466"/>
        <end position="485"/>
    </location>
</feature>
<dbReference type="SUPFAM" id="SSF49899">
    <property type="entry name" value="Concanavalin A-like lectins/glucanases"/>
    <property type="match status" value="1"/>
</dbReference>
<dbReference type="EMBL" id="CP003653">
    <property type="protein sequence ID" value="AFZ34832.1"/>
    <property type="molecule type" value="Genomic_DNA"/>
</dbReference>
<dbReference type="Pfam" id="PF04892">
    <property type="entry name" value="VanZ"/>
    <property type="match status" value="1"/>
</dbReference>
<dbReference type="KEGG" id="scs:Sta7437_1262"/>
<feature type="transmembrane region" description="Helical" evidence="1">
    <location>
        <begin position="170"/>
        <end position="188"/>
    </location>
</feature>
<reference evidence="4" key="1">
    <citation type="journal article" date="2013" name="Proc. Natl. Acad. Sci. U.S.A.">
        <title>Improving the coverage of the cyanobacterial phylum using diversity-driven genome sequencing.</title>
        <authorList>
            <person name="Shih P.M."/>
            <person name="Wu D."/>
            <person name="Latifi A."/>
            <person name="Axen S.D."/>
            <person name="Fewer D.P."/>
            <person name="Talla E."/>
            <person name="Calteau A."/>
            <person name="Cai F."/>
            <person name="Tandeau de Marsac N."/>
            <person name="Rippka R."/>
            <person name="Herdman M."/>
            <person name="Sivonen K."/>
            <person name="Coursin T."/>
            <person name="Laurent T."/>
            <person name="Goodwin L."/>
            <person name="Nolan M."/>
            <person name="Davenport K.W."/>
            <person name="Han C.S."/>
            <person name="Rubin E.M."/>
            <person name="Eisen J.A."/>
            <person name="Woyke T."/>
            <person name="Gugger M."/>
            <person name="Kerfeld C.A."/>
        </authorList>
    </citation>
    <scope>NUCLEOTIDE SEQUENCE [LARGE SCALE GENOMIC DNA]</scope>
    <source>
        <strain evidence="4">ATCC 29371 / PCC 7437</strain>
    </source>
</reference>
<dbReference type="HOGENOM" id="CLU_547120_0_0_3"/>
<dbReference type="RefSeq" id="WP_015192505.1">
    <property type="nucleotide sequence ID" value="NC_019748.1"/>
</dbReference>
<accession>K9XT35</accession>
<sequence>MKTKQKYLSNFSNPLVKFLIQWANVIAVVGSTCLILLATLFPFNFTPTNFSWQTIHSSFGAQSDLNDLVGNVLLFIPFGVSLLSLLIKHKIKLFWAICLTTLTSIGLSLSVEILQIFLPSRSSDYSDLITNSTGGLLGAIGYCLWNLAKFNSLLSRLLETLKPLLSRQKLAAALIIWVLFTGFVALTLQKATYFSNWATDFPLILGNEATGDRPWQGTISQLAIAPRAMDESEITEVFAKQGFLPSELLIANYALTGKDNYQDQTNQLPDLIWQGNQPQNQITTGVNVTSDSWLSTPTPATKLAQKLRQTSQFTISTIVTTANPQQVGPGRIITFSSDPFHRNFTLGQHYSYLIFRLRTPITGENGMYTGLSVRGIFKDNQPIHLILTYKHSFLRLYVNSPENLHILGLTPEITLFRYLFPLEGDNLHLTKFGLLLNKLLYYLLFFVPLGILTALIITLFPTRLSWTILLFMAGIVVPALLLELLIRAEYGLRIDNLSISIAIATITMLLVRNRLIVWLDSDNRYSKQGIRSNW</sequence>
<keyword evidence="1" id="KW-1133">Transmembrane helix</keyword>
<feature type="transmembrane region" description="Helical" evidence="1">
    <location>
        <begin position="497"/>
        <end position="519"/>
    </location>
</feature>